<organism evidence="2 3">
    <name type="scientific">Candida viswanathii</name>
    <dbReference type="NCBI Taxonomy" id="5486"/>
    <lineage>
        <taxon>Eukaryota</taxon>
        <taxon>Fungi</taxon>
        <taxon>Dikarya</taxon>
        <taxon>Ascomycota</taxon>
        <taxon>Saccharomycotina</taxon>
        <taxon>Pichiomycetes</taxon>
        <taxon>Debaryomycetaceae</taxon>
        <taxon>Candida/Lodderomyces clade</taxon>
        <taxon>Candida</taxon>
    </lineage>
</organism>
<dbReference type="EMBL" id="QLNQ01000021">
    <property type="protein sequence ID" value="RCK65057.1"/>
    <property type="molecule type" value="Genomic_DNA"/>
</dbReference>
<gene>
    <name evidence="2" type="ORF">Cantr_00998</name>
</gene>
<proteinExistence type="predicted"/>
<dbReference type="Proteomes" id="UP000253472">
    <property type="component" value="Unassembled WGS sequence"/>
</dbReference>
<dbReference type="AlphaFoldDB" id="A0A367YH11"/>
<reference evidence="2 3" key="1">
    <citation type="submission" date="2018-06" db="EMBL/GenBank/DDBJ databases">
        <title>Whole genome sequencing of Candida tropicalis (genome annotated by CSBL at Korea University).</title>
        <authorList>
            <person name="Ahn J."/>
        </authorList>
    </citation>
    <scope>NUCLEOTIDE SEQUENCE [LARGE SCALE GENOMIC DNA]</scope>
    <source>
        <strain evidence="2 3">ATCC 20962</strain>
    </source>
</reference>
<accession>A0A367YH11</accession>
<dbReference type="Pfam" id="PF07954">
    <property type="entry name" value="DUF1689"/>
    <property type="match status" value="1"/>
</dbReference>
<feature type="transmembrane region" description="Helical" evidence="1">
    <location>
        <begin position="53"/>
        <end position="71"/>
    </location>
</feature>
<keyword evidence="3" id="KW-1185">Reference proteome</keyword>
<evidence type="ECO:0000313" key="2">
    <source>
        <dbReference type="EMBL" id="RCK65057.1"/>
    </source>
</evidence>
<dbReference type="InterPro" id="IPR012470">
    <property type="entry name" value="Pup1-like"/>
</dbReference>
<feature type="transmembrane region" description="Helical" evidence="1">
    <location>
        <begin position="83"/>
        <end position="101"/>
    </location>
</feature>
<evidence type="ECO:0000313" key="3">
    <source>
        <dbReference type="Proteomes" id="UP000253472"/>
    </source>
</evidence>
<keyword evidence="1" id="KW-1133">Transmembrane helix</keyword>
<name>A0A367YH11_9ASCO</name>
<sequence>MTDSTTNELKQRIGDDKFQQAVQFYEADRRLTPEDRAQLRDDIKKVLVVSNSYGYAAGLVAFLMPTVYFRFFNKAKLNPKAFIQRPLLSVGLGVANLYFMYNVYANNLYNEMLDSGLPENQLEIWRNMERYRLGIYMFYYTRSAQDPAVTLPDPRTFTSDMAQVRFDPERYKQAEGPDHVLTTWDKIRLSNGLDITPEESKPASAWDEVRRGK</sequence>
<comment type="caution">
    <text evidence="2">The sequence shown here is derived from an EMBL/GenBank/DDBJ whole genome shotgun (WGS) entry which is preliminary data.</text>
</comment>
<keyword evidence="1" id="KW-0472">Membrane</keyword>
<keyword evidence="1" id="KW-0812">Transmembrane</keyword>
<evidence type="ECO:0000256" key="1">
    <source>
        <dbReference type="SAM" id="Phobius"/>
    </source>
</evidence>
<protein>
    <submittedName>
        <fullName evidence="2">Uncharacterized protein</fullName>
    </submittedName>
</protein>
<dbReference type="OrthoDB" id="4010386at2759"/>